<gene>
    <name evidence="1" type="ORF">J2800_004107</name>
</gene>
<dbReference type="NCBIfam" id="TIGR02241">
    <property type="entry name" value="conserved hypothetical phage tail region protein"/>
    <property type="match status" value="1"/>
</dbReference>
<accession>A0ABU1N4H2</accession>
<dbReference type="Pfam" id="PF06841">
    <property type="entry name" value="Phage_T4_gp19"/>
    <property type="match status" value="1"/>
</dbReference>
<name>A0ABU1N4H2_9CAUL</name>
<keyword evidence="2" id="KW-1185">Reference proteome</keyword>
<dbReference type="EMBL" id="JAVDRL010000012">
    <property type="protein sequence ID" value="MDR6533345.1"/>
    <property type="molecule type" value="Genomic_DNA"/>
</dbReference>
<evidence type="ECO:0000313" key="1">
    <source>
        <dbReference type="EMBL" id="MDR6533345.1"/>
    </source>
</evidence>
<dbReference type="Proteomes" id="UP001262754">
    <property type="component" value="Unassembled WGS sequence"/>
</dbReference>
<dbReference type="RefSeq" id="WP_057187067.1">
    <property type="nucleotide sequence ID" value="NZ_BMLD01000001.1"/>
</dbReference>
<sequence length="156" mass="17437">MANKPDEAAAAPKVGALPDVYRNYNFMLSSREMGDVRFTECFGLGVRIHPIRYRESGSGQIVRTLPGPVEYAEVTLRYGLTKTPALWDWLKEVLAGGTPRRNISIAMMDVKGTAEVLRWNLDNAWPCEWSGVSFDALGREVAIEELKLSFDTLTRA</sequence>
<evidence type="ECO:0000313" key="2">
    <source>
        <dbReference type="Proteomes" id="UP001262754"/>
    </source>
</evidence>
<dbReference type="PANTHER" id="PTHR38009">
    <property type="entry name" value="CONSERVED HYPOTHETICAL PHAGE TAIL PROTEIN"/>
    <property type="match status" value="1"/>
</dbReference>
<organism evidence="1 2">
    <name type="scientific">Caulobacter rhizosphaerae</name>
    <dbReference type="NCBI Taxonomy" id="2010972"/>
    <lineage>
        <taxon>Bacteria</taxon>
        <taxon>Pseudomonadati</taxon>
        <taxon>Pseudomonadota</taxon>
        <taxon>Alphaproteobacteria</taxon>
        <taxon>Caulobacterales</taxon>
        <taxon>Caulobacteraceae</taxon>
        <taxon>Caulobacter</taxon>
    </lineage>
</organism>
<reference evidence="1 2" key="1">
    <citation type="submission" date="2023-07" db="EMBL/GenBank/DDBJ databases">
        <title>Sorghum-associated microbial communities from plants grown in Nebraska, USA.</title>
        <authorList>
            <person name="Schachtman D."/>
        </authorList>
    </citation>
    <scope>NUCLEOTIDE SEQUENCE [LARGE SCALE GENOMIC DNA]</scope>
    <source>
        <strain evidence="1 2">DS2154</strain>
    </source>
</reference>
<dbReference type="InterPro" id="IPR010667">
    <property type="entry name" value="Phage_T4_Gp19"/>
</dbReference>
<protein>
    <submittedName>
        <fullName evidence="1">Phage tail-like protein</fullName>
    </submittedName>
</protein>
<comment type="caution">
    <text evidence="1">The sequence shown here is derived from an EMBL/GenBank/DDBJ whole genome shotgun (WGS) entry which is preliminary data.</text>
</comment>
<proteinExistence type="predicted"/>
<dbReference type="PANTHER" id="PTHR38009:SF1">
    <property type="entry name" value="CONSERVED HYPOTHETICAL PHAGE TAIL PROTEIN"/>
    <property type="match status" value="1"/>
</dbReference>
<dbReference type="InterPro" id="IPR011747">
    <property type="entry name" value="CHP02241"/>
</dbReference>